<evidence type="ECO:0008006" key="3">
    <source>
        <dbReference type="Google" id="ProtNLM"/>
    </source>
</evidence>
<sequence length="360" mass="41979">MSESKQCATCHKNFGILTCNGCRQVFCGKHVLEHRQYLTNQLEDIVQNHDLLVDELQQTTNEKVLLEKINQWEKTSLTKIQIIAENNRIELRRLIEDSNRQLSQACSDIASNLRCSRHADDFCETDLTRWMQQLDRLKHELTTRSSIQIIDDEQSAIHAIKIQRSDLKNQMIVPYERLSLIRDLSPTNRFVRERFAKVIGPGKILDNDLVAKCTSTNLDYAFVLGEQMYLRGEQTIRFRIGQAKSPYNIFLGCISSHSAENDTKIHYYSPFTVGWFGCNEIYQHGIVNYNSKAHGYRSDEILSNDVLQLTMDCDRKQIELFHERTNKHHCLSVNTDKTPLPWRFILVLNRQNDYIRILSL</sequence>
<dbReference type="Proteomes" id="UP000663828">
    <property type="component" value="Unassembled WGS sequence"/>
</dbReference>
<accession>A0A815YGJ9</accession>
<dbReference type="EMBL" id="CAJNOR010005620">
    <property type="protein sequence ID" value="CAF1569982.1"/>
    <property type="molecule type" value="Genomic_DNA"/>
</dbReference>
<organism evidence="1 2">
    <name type="scientific">Adineta ricciae</name>
    <name type="common">Rotifer</name>
    <dbReference type="NCBI Taxonomy" id="249248"/>
    <lineage>
        <taxon>Eukaryota</taxon>
        <taxon>Metazoa</taxon>
        <taxon>Spiralia</taxon>
        <taxon>Gnathifera</taxon>
        <taxon>Rotifera</taxon>
        <taxon>Eurotatoria</taxon>
        <taxon>Bdelloidea</taxon>
        <taxon>Adinetida</taxon>
        <taxon>Adinetidae</taxon>
        <taxon>Adineta</taxon>
    </lineage>
</organism>
<evidence type="ECO:0000313" key="1">
    <source>
        <dbReference type="EMBL" id="CAF1569982.1"/>
    </source>
</evidence>
<keyword evidence="2" id="KW-1185">Reference proteome</keyword>
<protein>
    <recommendedName>
        <fullName evidence="3">B box-type domain-containing protein</fullName>
    </recommendedName>
</protein>
<gene>
    <name evidence="1" type="ORF">XAT740_LOCUS44389</name>
</gene>
<evidence type="ECO:0000313" key="2">
    <source>
        <dbReference type="Proteomes" id="UP000663828"/>
    </source>
</evidence>
<name>A0A815YGJ9_ADIRI</name>
<proteinExistence type="predicted"/>
<reference evidence="1" key="1">
    <citation type="submission" date="2021-02" db="EMBL/GenBank/DDBJ databases">
        <authorList>
            <person name="Nowell W R."/>
        </authorList>
    </citation>
    <scope>NUCLEOTIDE SEQUENCE</scope>
</reference>
<dbReference type="AlphaFoldDB" id="A0A815YGJ9"/>
<comment type="caution">
    <text evidence="1">The sequence shown here is derived from an EMBL/GenBank/DDBJ whole genome shotgun (WGS) entry which is preliminary data.</text>
</comment>